<accession>A0ABP0XAV7</accession>
<evidence type="ECO:0000313" key="1">
    <source>
        <dbReference type="EMBL" id="CAK9276258.1"/>
    </source>
</evidence>
<organism evidence="1 2">
    <name type="scientific">Sphagnum jensenii</name>
    <dbReference type="NCBI Taxonomy" id="128206"/>
    <lineage>
        <taxon>Eukaryota</taxon>
        <taxon>Viridiplantae</taxon>
        <taxon>Streptophyta</taxon>
        <taxon>Embryophyta</taxon>
        <taxon>Bryophyta</taxon>
        <taxon>Sphagnophytina</taxon>
        <taxon>Sphagnopsida</taxon>
        <taxon>Sphagnales</taxon>
        <taxon>Sphagnaceae</taxon>
        <taxon>Sphagnum</taxon>
    </lineage>
</organism>
<protein>
    <submittedName>
        <fullName evidence="1">Uncharacterized protein</fullName>
    </submittedName>
</protein>
<gene>
    <name evidence="1" type="ORF">CSSPJE1EN1_LOCUS21736</name>
</gene>
<dbReference type="EMBL" id="OZ020102">
    <property type="protein sequence ID" value="CAK9276258.1"/>
    <property type="molecule type" value="Genomic_DNA"/>
</dbReference>
<evidence type="ECO:0000313" key="2">
    <source>
        <dbReference type="Proteomes" id="UP001497444"/>
    </source>
</evidence>
<keyword evidence="2" id="KW-1185">Reference proteome</keyword>
<dbReference type="Proteomes" id="UP001497444">
    <property type="component" value="Chromosome 7"/>
</dbReference>
<reference evidence="1" key="1">
    <citation type="submission" date="2024-02" db="EMBL/GenBank/DDBJ databases">
        <authorList>
            <consortium name="ELIXIR-Norway"/>
            <consortium name="Elixir Norway"/>
        </authorList>
    </citation>
    <scope>NUCLEOTIDE SEQUENCE</scope>
</reference>
<sequence>MAAFGSCTSILWRDRPSGQGTPDTERCESVCVFSTNLKFCRLGNSVQEKLLNAFWENVAKERKGGGSYCRWQEGFRVLGLCPQLGGLLQASLGLVGEWVATLLGLLTVAKFSDHCHHEKETTNVLVFVDMTVRSLDFGHEDGSYIYEFIWYQKEKKSGRSCLSLPSYG</sequence>
<name>A0ABP0XAV7_9BRYO</name>
<proteinExistence type="predicted"/>